<keyword evidence="8" id="KW-1185">Reference proteome</keyword>
<dbReference type="Pfam" id="PF06723">
    <property type="entry name" value="MreB_Mbl"/>
    <property type="match status" value="1"/>
</dbReference>
<dbReference type="GO" id="GO:0008360">
    <property type="term" value="P:regulation of cell shape"/>
    <property type="evidence" value="ECO:0007669"/>
    <property type="project" value="UniProtKB-UniRule"/>
</dbReference>
<dbReference type="PRINTS" id="PR01652">
    <property type="entry name" value="SHAPEPROTEIN"/>
</dbReference>
<gene>
    <name evidence="6" type="primary">mreB</name>
    <name evidence="7" type="ordered locus">Hore_17730</name>
</gene>
<dbReference type="KEGG" id="hor:Hore_17730"/>
<comment type="function">
    <text evidence="6">Forms membrane-associated dynamic filaments that are essential for cell shape determination. Acts by regulating cell wall synthesis and cell elongation, and thus cell shape. A feedback loop between cell geometry and MreB localization may maintain elongated cell shape by targeting cell wall growth to regions of negative cell wall curvature.</text>
</comment>
<dbReference type="RefSeq" id="WP_015923492.1">
    <property type="nucleotide sequence ID" value="NC_011899.1"/>
</dbReference>
<comment type="subcellular location">
    <subcellularLocation>
        <location evidence="6">Cytoplasm</location>
    </subcellularLocation>
    <text evidence="6">Membrane-associated.</text>
</comment>
<organism evidence="7 8">
    <name type="scientific">Halothermothrix orenii (strain H 168 / OCM 544 / DSM 9562)</name>
    <dbReference type="NCBI Taxonomy" id="373903"/>
    <lineage>
        <taxon>Bacteria</taxon>
        <taxon>Bacillati</taxon>
        <taxon>Bacillota</taxon>
        <taxon>Clostridia</taxon>
        <taxon>Halanaerobiales</taxon>
        <taxon>Halothermotrichaceae</taxon>
        <taxon>Halothermothrix</taxon>
    </lineage>
</organism>
<sequence length="344" mass="37479">MVTFSKKIGIDLGTANILVYVKGKGMVLQEPSVVALEKGTNKVMAVGEEAWRMLGRTPGNIVAIRPLKDGVIADFEVTEIMLKHFITKVMKRKRLFRRPIVMICVPAGITGVEKRAVLEASMQVGARRTLLIEEPIAAAIGAGLPIYEPRGSMVIDIGGGTTEIAVLSLGGLVVSESLRVGGDRFDEALIRYIKDKYNLIIGEKTAEEIKINIGSAYVEEDQEFEVRGRDVMTGLPRNITMTSEQTVEAFEEPLHAILDAVRRVLEKTPPELSSDIMDRGIILTGGGALLHGFDKLLSQKTEVPVFLADDPLTCVARGTGYALEEADRLSSSLLVRSSDANFKK</sequence>
<dbReference type="GO" id="GO:0000902">
    <property type="term" value="P:cell morphogenesis"/>
    <property type="evidence" value="ECO:0007669"/>
    <property type="project" value="InterPro"/>
</dbReference>
<proteinExistence type="inferred from homology"/>
<name>B8CZ03_HALOH</name>
<dbReference type="InterPro" id="IPR004753">
    <property type="entry name" value="MreB"/>
</dbReference>
<keyword evidence="3 6" id="KW-0067">ATP-binding</keyword>
<dbReference type="AlphaFoldDB" id="B8CZ03"/>
<dbReference type="CDD" id="cd10225">
    <property type="entry name" value="ASKHA_NBD_MreB-like"/>
    <property type="match status" value="1"/>
</dbReference>
<dbReference type="HOGENOM" id="CLU_052037_0_0_9"/>
<evidence type="ECO:0000256" key="4">
    <source>
        <dbReference type="ARBA" id="ARBA00022960"/>
    </source>
</evidence>
<feature type="binding site" evidence="6">
    <location>
        <begin position="286"/>
        <end position="289"/>
    </location>
    <ligand>
        <name>ATP</name>
        <dbReference type="ChEBI" id="CHEBI:30616"/>
    </ligand>
</feature>
<evidence type="ECO:0000256" key="2">
    <source>
        <dbReference type="ARBA" id="ARBA00022741"/>
    </source>
</evidence>
<dbReference type="NCBIfam" id="NF010539">
    <property type="entry name" value="PRK13927.1"/>
    <property type="match status" value="1"/>
</dbReference>
<dbReference type="InterPro" id="IPR056546">
    <property type="entry name" value="MreB_MamK-like"/>
</dbReference>
<keyword evidence="1 6" id="KW-0963">Cytoplasm</keyword>
<evidence type="ECO:0000313" key="7">
    <source>
        <dbReference type="EMBL" id="ACL70522.1"/>
    </source>
</evidence>
<dbReference type="PANTHER" id="PTHR42749:SF1">
    <property type="entry name" value="CELL SHAPE-DETERMINING PROTEIN MREB"/>
    <property type="match status" value="1"/>
</dbReference>
<evidence type="ECO:0000313" key="8">
    <source>
        <dbReference type="Proteomes" id="UP000000719"/>
    </source>
</evidence>
<comment type="subunit">
    <text evidence="6">Forms polymers.</text>
</comment>
<dbReference type="GO" id="GO:0005737">
    <property type="term" value="C:cytoplasm"/>
    <property type="evidence" value="ECO:0007669"/>
    <property type="project" value="UniProtKB-SubCell"/>
</dbReference>
<comment type="similarity">
    <text evidence="5 6">Belongs to the FtsA/MreB family.</text>
</comment>
<protein>
    <recommendedName>
        <fullName evidence="6">Cell shape-determining protein MreB</fullName>
    </recommendedName>
</protein>
<feature type="binding site" evidence="6">
    <location>
        <begin position="14"/>
        <end position="16"/>
    </location>
    <ligand>
        <name>ATP</name>
        <dbReference type="ChEBI" id="CHEBI:30616"/>
    </ligand>
</feature>
<dbReference type="HAMAP" id="MF_02207">
    <property type="entry name" value="MreB"/>
    <property type="match status" value="1"/>
</dbReference>
<dbReference type="GO" id="GO:0005524">
    <property type="term" value="F:ATP binding"/>
    <property type="evidence" value="ECO:0007669"/>
    <property type="project" value="UniProtKB-KW"/>
</dbReference>
<evidence type="ECO:0000256" key="5">
    <source>
        <dbReference type="ARBA" id="ARBA00023458"/>
    </source>
</evidence>
<dbReference type="eggNOG" id="COG1077">
    <property type="taxonomic scope" value="Bacteria"/>
</dbReference>
<evidence type="ECO:0000256" key="3">
    <source>
        <dbReference type="ARBA" id="ARBA00022840"/>
    </source>
</evidence>
<dbReference type="PANTHER" id="PTHR42749">
    <property type="entry name" value="CELL SHAPE-DETERMINING PROTEIN MREB"/>
    <property type="match status" value="1"/>
</dbReference>
<keyword evidence="2 6" id="KW-0547">Nucleotide-binding</keyword>
<dbReference type="InterPro" id="IPR043129">
    <property type="entry name" value="ATPase_NBD"/>
</dbReference>
<evidence type="ECO:0000256" key="6">
    <source>
        <dbReference type="HAMAP-Rule" id="MF_02207"/>
    </source>
</evidence>
<dbReference type="SUPFAM" id="SSF53067">
    <property type="entry name" value="Actin-like ATPase domain"/>
    <property type="match status" value="2"/>
</dbReference>
<dbReference type="STRING" id="373903.Hore_17730"/>
<dbReference type="Gene3D" id="3.30.420.40">
    <property type="match status" value="2"/>
</dbReference>
<dbReference type="OrthoDB" id="9768127at2"/>
<dbReference type="Proteomes" id="UP000000719">
    <property type="component" value="Chromosome"/>
</dbReference>
<dbReference type="EMBL" id="CP001098">
    <property type="protein sequence ID" value="ACL70522.1"/>
    <property type="molecule type" value="Genomic_DNA"/>
</dbReference>
<feature type="binding site" evidence="6">
    <location>
        <begin position="207"/>
        <end position="210"/>
    </location>
    <ligand>
        <name>ATP</name>
        <dbReference type="ChEBI" id="CHEBI:30616"/>
    </ligand>
</feature>
<evidence type="ECO:0000256" key="1">
    <source>
        <dbReference type="ARBA" id="ARBA00022490"/>
    </source>
</evidence>
<feature type="binding site" evidence="6">
    <location>
        <begin position="159"/>
        <end position="161"/>
    </location>
    <ligand>
        <name>ATP</name>
        <dbReference type="ChEBI" id="CHEBI:30616"/>
    </ligand>
</feature>
<keyword evidence="4 6" id="KW-0133">Cell shape</keyword>
<accession>B8CZ03</accession>
<dbReference type="NCBIfam" id="TIGR00904">
    <property type="entry name" value="mreB"/>
    <property type="match status" value="1"/>
</dbReference>
<reference evidence="7 8" key="1">
    <citation type="journal article" date="2009" name="PLoS ONE">
        <title>Genome analysis of the anaerobic thermohalophilic bacterium Halothermothrix orenii.</title>
        <authorList>
            <person name="Mavromatis K."/>
            <person name="Ivanova N."/>
            <person name="Anderson I."/>
            <person name="Lykidis A."/>
            <person name="Hooper S.D."/>
            <person name="Sun H."/>
            <person name="Kunin V."/>
            <person name="Lapidus A."/>
            <person name="Hugenholtz P."/>
            <person name="Patel B."/>
            <person name="Kyrpides N.C."/>
        </authorList>
    </citation>
    <scope>NUCLEOTIDE SEQUENCE [LARGE SCALE GENOMIC DNA]</scope>
    <source>
        <strain evidence="8">H 168 / OCM 544 / DSM 9562</strain>
    </source>
</reference>